<sequence length="304" mass="32790">MLLYCGGYSCQRMISVSAIPGGNPAALKDPEHFSITYVVCADCRTTYCDRCMLARPGPAGPLGGCRRCDGELLDGSHRESLAARRYPEPVLRFNEGTELAGEGRHQDALAAFERAVAERATYYAAHQGRARALVRLGRHDESDAAYDTLLALDPTNVSAILEKADGLSDRQQLDAAAAWFDRALRLSPLHMVALARLASVLNASRRYEEALDAARRVSELSRDTRALGVTAGLLAYASNVRAMALLNLGRNEEALAAADEAIESGPDIPLHYAMKALALERLGRAAEADLARRLEAEAAARAGR</sequence>
<dbReference type="InterPro" id="IPR051685">
    <property type="entry name" value="Ycf3/AcsC/BcsC/TPR_MFPF"/>
</dbReference>
<keyword evidence="1" id="KW-0677">Repeat</keyword>
<dbReference type="InterPro" id="IPR011990">
    <property type="entry name" value="TPR-like_helical_dom_sf"/>
</dbReference>
<evidence type="ECO:0008006" key="5">
    <source>
        <dbReference type="Google" id="ProtNLM"/>
    </source>
</evidence>
<dbReference type="PANTHER" id="PTHR44943">
    <property type="entry name" value="CELLULOSE SYNTHASE OPERON PROTEIN C"/>
    <property type="match status" value="1"/>
</dbReference>
<name>A0A1S1R3H9_9ACTN</name>
<dbReference type="Gene3D" id="1.25.40.10">
    <property type="entry name" value="Tetratricopeptide repeat domain"/>
    <property type="match status" value="3"/>
</dbReference>
<dbReference type="PANTHER" id="PTHR44943:SF8">
    <property type="entry name" value="TPR REPEAT-CONTAINING PROTEIN MJ0263"/>
    <property type="match status" value="1"/>
</dbReference>
<gene>
    <name evidence="3" type="ORF">CC117_14350</name>
</gene>
<evidence type="ECO:0000256" key="2">
    <source>
        <dbReference type="ARBA" id="ARBA00022803"/>
    </source>
</evidence>
<organism evidence="3 4">
    <name type="scientific">Parafrankia colletiae</name>
    <dbReference type="NCBI Taxonomy" id="573497"/>
    <lineage>
        <taxon>Bacteria</taxon>
        <taxon>Bacillati</taxon>
        <taxon>Actinomycetota</taxon>
        <taxon>Actinomycetes</taxon>
        <taxon>Frankiales</taxon>
        <taxon>Frankiaceae</taxon>
        <taxon>Parafrankia</taxon>
    </lineage>
</organism>
<evidence type="ECO:0000256" key="1">
    <source>
        <dbReference type="ARBA" id="ARBA00022737"/>
    </source>
</evidence>
<dbReference type="EMBL" id="MBLM01000080">
    <property type="protein sequence ID" value="OHV40329.1"/>
    <property type="molecule type" value="Genomic_DNA"/>
</dbReference>
<evidence type="ECO:0000313" key="3">
    <source>
        <dbReference type="EMBL" id="OHV40329.1"/>
    </source>
</evidence>
<proteinExistence type="predicted"/>
<dbReference type="AlphaFoldDB" id="A0A1S1R3H9"/>
<protein>
    <recommendedName>
        <fullName evidence="5">Tetratricopeptide repeat protein</fullName>
    </recommendedName>
</protein>
<dbReference type="SUPFAM" id="SSF48452">
    <property type="entry name" value="TPR-like"/>
    <property type="match status" value="1"/>
</dbReference>
<keyword evidence="2" id="KW-0802">TPR repeat</keyword>
<dbReference type="Proteomes" id="UP000179627">
    <property type="component" value="Unassembled WGS sequence"/>
</dbReference>
<accession>A0A1S1R3H9</accession>
<dbReference type="SMART" id="SM00028">
    <property type="entry name" value="TPR"/>
    <property type="match status" value="5"/>
</dbReference>
<dbReference type="Pfam" id="PF13432">
    <property type="entry name" value="TPR_16"/>
    <property type="match status" value="2"/>
</dbReference>
<comment type="caution">
    <text evidence="3">The sequence shown here is derived from an EMBL/GenBank/DDBJ whole genome shotgun (WGS) entry which is preliminary data.</text>
</comment>
<reference evidence="4" key="1">
    <citation type="submission" date="2016-07" db="EMBL/GenBank/DDBJ databases">
        <title>Sequence Frankia sp. strain CcI1.17.</title>
        <authorList>
            <person name="Ghodhbane-Gtari F."/>
            <person name="Swanson E."/>
            <person name="Gueddou A."/>
            <person name="Morris K."/>
            <person name="Hezbri K."/>
            <person name="Ktari A."/>
            <person name="Nouioui I."/>
            <person name="Abebe-Akele F."/>
            <person name="Simpson S."/>
            <person name="Thomas K."/>
            <person name="Gtari M."/>
            <person name="Tisa L.S."/>
            <person name="Hurst S."/>
        </authorList>
    </citation>
    <scope>NUCLEOTIDE SEQUENCE [LARGE SCALE GENOMIC DNA]</scope>
    <source>
        <strain evidence="4">Cc1.17</strain>
    </source>
</reference>
<evidence type="ECO:0000313" key="4">
    <source>
        <dbReference type="Proteomes" id="UP000179627"/>
    </source>
</evidence>
<dbReference type="Pfam" id="PF14559">
    <property type="entry name" value="TPR_19"/>
    <property type="match status" value="1"/>
</dbReference>
<keyword evidence="4" id="KW-1185">Reference proteome</keyword>
<dbReference type="InterPro" id="IPR019734">
    <property type="entry name" value="TPR_rpt"/>
</dbReference>